<accession>A0A8E2B137</accession>
<reference evidence="2 5" key="2">
    <citation type="submission" date="2020-08" db="EMBL/GenBank/DDBJ databases">
        <title>Amycolatopsis echigonensis JCM 21831.</title>
        <authorList>
            <person name="Tedsree N."/>
            <person name="Kuncharoen N."/>
            <person name="Likhitwitayawuid K."/>
            <person name="Tanasupawat S."/>
        </authorList>
    </citation>
    <scope>NUCLEOTIDE SEQUENCE [LARGE SCALE GENOMIC DNA]</scope>
    <source>
        <strain evidence="2 5">JCM 21831</strain>
    </source>
</reference>
<protein>
    <submittedName>
        <fullName evidence="3">Uncharacterized protein</fullName>
    </submittedName>
</protein>
<evidence type="ECO:0000313" key="4">
    <source>
        <dbReference type="Proteomes" id="UP000233750"/>
    </source>
</evidence>
<dbReference type="Proteomes" id="UP000233750">
    <property type="component" value="Unassembled WGS sequence"/>
</dbReference>
<keyword evidence="1" id="KW-0812">Transmembrane</keyword>
<keyword evidence="1" id="KW-0472">Membrane</keyword>
<feature type="transmembrane region" description="Helical" evidence="1">
    <location>
        <begin position="24"/>
        <end position="48"/>
    </location>
</feature>
<organism evidence="3 4">
    <name type="scientific">Amycolatopsis echigonensis</name>
    <dbReference type="NCBI Taxonomy" id="2576905"/>
    <lineage>
        <taxon>Bacteria</taxon>
        <taxon>Bacillati</taxon>
        <taxon>Actinomycetota</taxon>
        <taxon>Actinomycetes</taxon>
        <taxon>Pseudonocardiales</taxon>
        <taxon>Pseudonocardiaceae</taxon>
        <taxon>Amycolatopsis</taxon>
    </lineage>
</organism>
<dbReference type="EMBL" id="PJMY01000003">
    <property type="protein sequence ID" value="PKV96941.1"/>
    <property type="molecule type" value="Genomic_DNA"/>
</dbReference>
<evidence type="ECO:0000313" key="2">
    <source>
        <dbReference type="EMBL" id="MBB2498782.1"/>
    </source>
</evidence>
<keyword evidence="1" id="KW-1133">Transmembrane helix</keyword>
<comment type="caution">
    <text evidence="3">The sequence shown here is derived from an EMBL/GenBank/DDBJ whole genome shotgun (WGS) entry which is preliminary data.</text>
</comment>
<accession>A0A2N3WSS8</accession>
<evidence type="ECO:0000313" key="3">
    <source>
        <dbReference type="EMBL" id="PKV96941.1"/>
    </source>
</evidence>
<dbReference type="AlphaFoldDB" id="A0A2N3WSS8"/>
<dbReference type="EMBL" id="JACJHR010000006">
    <property type="protein sequence ID" value="MBB2498782.1"/>
    <property type="molecule type" value="Genomic_DNA"/>
</dbReference>
<evidence type="ECO:0000256" key="1">
    <source>
        <dbReference type="SAM" id="Phobius"/>
    </source>
</evidence>
<dbReference type="Proteomes" id="UP000550260">
    <property type="component" value="Unassembled WGS sequence"/>
</dbReference>
<evidence type="ECO:0000313" key="5">
    <source>
        <dbReference type="Proteomes" id="UP000550260"/>
    </source>
</evidence>
<name>A0A2N3WSS8_9PSEU</name>
<proteinExistence type="predicted"/>
<gene>
    <name evidence="3" type="ORF">ATK30_7906</name>
    <name evidence="2" type="ORF">H5411_06490</name>
</gene>
<reference evidence="3 4" key="1">
    <citation type="submission" date="2017-12" db="EMBL/GenBank/DDBJ databases">
        <title>Sequencing the genomes of 1000 Actinobacteria strains.</title>
        <authorList>
            <person name="Klenk H.-P."/>
        </authorList>
    </citation>
    <scope>NUCLEOTIDE SEQUENCE [LARGE SCALE GENOMIC DNA]</scope>
    <source>
        <strain evidence="3 4">DSM 45165</strain>
    </source>
</reference>
<keyword evidence="4" id="KW-1185">Reference proteome</keyword>
<sequence length="51" mass="5471">MASPAEPPSETVAHDLPLLNARRWALGFLAFAIVLAVVFAEFLVGFVAHAH</sequence>
<dbReference type="RefSeq" id="WP_158242562.1">
    <property type="nucleotide sequence ID" value="NZ_JACJHR010000006.1"/>
</dbReference>